<dbReference type="SUPFAM" id="SSF52172">
    <property type="entry name" value="CheY-like"/>
    <property type="match status" value="1"/>
</dbReference>
<dbReference type="EMBL" id="CP098807">
    <property type="protein sequence ID" value="USJ23589.1"/>
    <property type="molecule type" value="Genomic_DNA"/>
</dbReference>
<dbReference type="InterPro" id="IPR036890">
    <property type="entry name" value="HATPase_C_sf"/>
</dbReference>
<dbReference type="Gene3D" id="1.10.287.130">
    <property type="match status" value="1"/>
</dbReference>
<evidence type="ECO:0000259" key="14">
    <source>
        <dbReference type="PROSITE" id="PS50110"/>
    </source>
</evidence>
<keyword evidence="5 11" id="KW-0597">Phosphoprotein</keyword>
<dbReference type="Gene3D" id="3.30.450.20">
    <property type="entry name" value="PAS domain"/>
    <property type="match status" value="1"/>
</dbReference>
<dbReference type="Pfam" id="PF12860">
    <property type="entry name" value="PAS_7"/>
    <property type="match status" value="1"/>
</dbReference>
<evidence type="ECO:0000256" key="7">
    <source>
        <dbReference type="ARBA" id="ARBA00022692"/>
    </source>
</evidence>
<dbReference type="PROSITE" id="PS50283">
    <property type="entry name" value="NA_SOLUT_SYMP_3"/>
    <property type="match status" value="1"/>
</dbReference>
<dbReference type="RefSeq" id="WP_090295005.1">
    <property type="nucleotide sequence ID" value="NZ_CAXURO020000001.1"/>
</dbReference>
<dbReference type="OrthoDB" id="9764438at2"/>
<evidence type="ECO:0000256" key="6">
    <source>
        <dbReference type="ARBA" id="ARBA00022679"/>
    </source>
</evidence>
<dbReference type="PRINTS" id="PR00344">
    <property type="entry name" value="BCTRLSENSOR"/>
</dbReference>
<dbReference type="GO" id="GO:0022857">
    <property type="term" value="F:transmembrane transporter activity"/>
    <property type="evidence" value="ECO:0007669"/>
    <property type="project" value="InterPro"/>
</dbReference>
<dbReference type="InterPro" id="IPR003594">
    <property type="entry name" value="HATPase_dom"/>
</dbReference>
<dbReference type="GO" id="GO:0009927">
    <property type="term" value="F:histidine phosphotransfer kinase activity"/>
    <property type="evidence" value="ECO:0007669"/>
    <property type="project" value="TreeGrafter"/>
</dbReference>
<dbReference type="SMART" id="SM00387">
    <property type="entry name" value="HATPase_c"/>
    <property type="match status" value="1"/>
</dbReference>
<evidence type="ECO:0000313" key="15">
    <source>
        <dbReference type="EMBL" id="USJ23589.1"/>
    </source>
</evidence>
<dbReference type="FunFam" id="1.10.287.130:FF:000063">
    <property type="entry name" value="Hybrid sensor histidine kinase/response regulator"/>
    <property type="match status" value="1"/>
</dbReference>
<dbReference type="PANTHER" id="PTHR43047">
    <property type="entry name" value="TWO-COMPONENT HISTIDINE PROTEIN KINASE"/>
    <property type="match status" value="1"/>
</dbReference>
<evidence type="ECO:0000256" key="3">
    <source>
        <dbReference type="ARBA" id="ARBA00006434"/>
    </source>
</evidence>
<feature type="transmembrane region" description="Helical" evidence="12">
    <location>
        <begin position="116"/>
        <end position="135"/>
    </location>
</feature>
<dbReference type="InterPro" id="IPR001789">
    <property type="entry name" value="Sig_transdc_resp-reg_receiver"/>
</dbReference>
<protein>
    <recommendedName>
        <fullName evidence="4">histidine kinase</fullName>
        <ecNumber evidence="4">2.7.13.3</ecNumber>
    </recommendedName>
</protein>
<evidence type="ECO:0000256" key="8">
    <source>
        <dbReference type="ARBA" id="ARBA00022777"/>
    </source>
</evidence>
<dbReference type="PROSITE" id="PS50109">
    <property type="entry name" value="HIS_KIN"/>
    <property type="match status" value="1"/>
</dbReference>
<feature type="transmembrane region" description="Helical" evidence="12">
    <location>
        <begin position="285"/>
        <end position="310"/>
    </location>
</feature>
<dbReference type="Pfam" id="PF02518">
    <property type="entry name" value="HATPase_c"/>
    <property type="match status" value="1"/>
</dbReference>
<gene>
    <name evidence="15" type="ORF">NE863_00935</name>
</gene>
<dbReference type="SUPFAM" id="SSF55785">
    <property type="entry name" value="PYP-like sensor domain (PAS domain)"/>
    <property type="match status" value="1"/>
</dbReference>
<feature type="domain" description="Histidine kinase" evidence="13">
    <location>
        <begin position="807"/>
        <end position="1019"/>
    </location>
</feature>
<accession>A0A9Q9D9W6</accession>
<feature type="transmembrane region" description="Helical" evidence="12">
    <location>
        <begin position="6"/>
        <end position="25"/>
    </location>
</feature>
<dbReference type="Gene3D" id="3.30.565.10">
    <property type="entry name" value="Histidine kinase-like ATPase, C-terminal domain"/>
    <property type="match status" value="1"/>
</dbReference>
<evidence type="ECO:0000259" key="13">
    <source>
        <dbReference type="PROSITE" id="PS50109"/>
    </source>
</evidence>
<proteinExistence type="inferred from homology"/>
<dbReference type="Pfam" id="PF00512">
    <property type="entry name" value="HisKA"/>
    <property type="match status" value="1"/>
</dbReference>
<dbReference type="InterPro" id="IPR038377">
    <property type="entry name" value="Na/Glc_symporter_sf"/>
</dbReference>
<evidence type="ECO:0000256" key="9">
    <source>
        <dbReference type="ARBA" id="ARBA00022989"/>
    </source>
</evidence>
<reference evidence="15" key="1">
    <citation type="submission" date="2022-06" db="EMBL/GenBank/DDBJ databases">
        <title>Physiological and biochemical characterization and genomic elucidation of a strain of the genus Ensifer adhaerens M8 that combines arsenic oxidation and chromium reduction.</title>
        <authorList>
            <person name="Li X."/>
            <person name="Yu c."/>
        </authorList>
    </citation>
    <scope>NUCLEOTIDE SEQUENCE</scope>
    <source>
        <strain evidence="15">M8</strain>
    </source>
</reference>
<dbReference type="SMART" id="SM00448">
    <property type="entry name" value="REC"/>
    <property type="match status" value="1"/>
</dbReference>
<dbReference type="InterPro" id="IPR005467">
    <property type="entry name" value="His_kinase_dom"/>
</dbReference>
<feature type="transmembrane region" description="Helical" evidence="12">
    <location>
        <begin position="330"/>
        <end position="360"/>
    </location>
</feature>
<evidence type="ECO:0000313" key="16">
    <source>
        <dbReference type="Proteomes" id="UP001055460"/>
    </source>
</evidence>
<dbReference type="CDD" id="cd10322">
    <property type="entry name" value="SLC5sbd"/>
    <property type="match status" value="1"/>
</dbReference>
<dbReference type="Pfam" id="PF00072">
    <property type="entry name" value="Response_reg"/>
    <property type="match status" value="1"/>
</dbReference>
<dbReference type="PROSITE" id="PS50110">
    <property type="entry name" value="RESPONSE_REGULATORY"/>
    <property type="match status" value="1"/>
</dbReference>
<dbReference type="FunFam" id="3.30.565.10:FF:000049">
    <property type="entry name" value="Two-component sensor histidine kinase"/>
    <property type="match status" value="1"/>
</dbReference>
<dbReference type="SUPFAM" id="SSF55874">
    <property type="entry name" value="ATPase domain of HSP90 chaperone/DNA topoisomerase II/histidine kinase"/>
    <property type="match status" value="1"/>
</dbReference>
<dbReference type="InterPro" id="IPR003661">
    <property type="entry name" value="HisK_dim/P_dom"/>
</dbReference>
<comment type="catalytic activity">
    <reaction evidence="1">
        <text>ATP + protein L-histidine = ADP + protein N-phospho-L-histidine.</text>
        <dbReference type="EC" id="2.7.13.3"/>
    </reaction>
</comment>
<dbReference type="SUPFAM" id="SSF47384">
    <property type="entry name" value="Homodimeric domain of signal transducing histidine kinase"/>
    <property type="match status" value="1"/>
</dbReference>
<dbReference type="AlphaFoldDB" id="A0A9Q9D9W6"/>
<dbReference type="Proteomes" id="UP001055460">
    <property type="component" value="Chromosome"/>
</dbReference>
<keyword evidence="8 15" id="KW-0418">Kinase</keyword>
<dbReference type="Gene3D" id="1.20.1730.10">
    <property type="entry name" value="Sodium/glucose cotransporter"/>
    <property type="match status" value="1"/>
</dbReference>
<feature type="transmembrane region" description="Helical" evidence="12">
    <location>
        <begin position="445"/>
        <end position="466"/>
    </location>
</feature>
<feature type="transmembrane region" description="Helical" evidence="12">
    <location>
        <begin position="417"/>
        <end position="438"/>
    </location>
</feature>
<dbReference type="InterPro" id="IPR001734">
    <property type="entry name" value="Na/solute_symporter"/>
</dbReference>
<feature type="transmembrane region" description="Helical" evidence="12">
    <location>
        <begin position="70"/>
        <end position="88"/>
    </location>
</feature>
<dbReference type="SMART" id="SM00388">
    <property type="entry name" value="HisKA"/>
    <property type="match status" value="1"/>
</dbReference>
<feature type="transmembrane region" description="Helical" evidence="12">
    <location>
        <begin position="41"/>
        <end position="64"/>
    </location>
</feature>
<feature type="transmembrane region" description="Helical" evidence="12">
    <location>
        <begin position="246"/>
        <end position="264"/>
    </location>
</feature>
<name>A0A9Q9D9W6_ENSAD</name>
<dbReference type="InterPro" id="IPR036097">
    <property type="entry name" value="HisK_dim/P_sf"/>
</dbReference>
<evidence type="ECO:0000256" key="5">
    <source>
        <dbReference type="ARBA" id="ARBA00022553"/>
    </source>
</evidence>
<dbReference type="InterPro" id="IPR035965">
    <property type="entry name" value="PAS-like_dom_sf"/>
</dbReference>
<feature type="transmembrane region" description="Helical" evidence="12">
    <location>
        <begin position="164"/>
        <end position="181"/>
    </location>
</feature>
<sequence>MLSGSVIFASAFAYLLLLFAVASYGDRRARRNSAALKGRPLVYALSLAIYCTSWTYFGGIGLAAERGLEFTGIYIGPILMFTLGMPLIRKIIRLAKTEKLTSVADFIAARYGKNPAVAAIVALISLVGAIPYIALQLKAISSSVAAMINTSDYGIGAGQSYVDLPLLVTLFLACFAIVFGTRHTDATEHQDGLILAIAMESLVKLVALVTAGFYIVFVIFNGPAHLWSLAAESPAVQSALSYETPIARWVLLIVTSAFAIIMLPRQFHVTVVENRTEGELRTAGILFPLYLIGINLFVLPIAIAGILTFSGSGDADLYLLTLPLANGLPVLTLITFIGGFSAATAMVIVASVALSIMISNDIVMPVFLRRNLSQRGGLQENLAGTLLNIRRSAIFVVLLLGYGYYRSADISAGLASLGLLSFVAISQMAPALLGGLIWRQANARGAITGMVSGFLVWAYLLFLPSLGGPDNSHVATTILSFLLPFTDLFSGPNADPLVNATALSLLVNCATYVLGSLTRTPKPIERFQAGVFITRRSRTEGAFRGRKTKVTVRDLKATIARYMGAERMQRSFHTYERQTGRWLDDNAPADMAVVHFSEQLLGSAIGSSSARLVLSLALQRGDDTSSETAWLLDQASEALQYNQDMLQTALSQMDQGIAVFDNANNLIIWNRRFRQLLDLPEAAGQVGFPLADIVSILTKRGDIRKDQEKGLVANFLTLDKPFLLELGNGERIIEVRTNAMPDKGIVTTYTDITQRVAADMALKQANETLELRVAERTGELTRVNRELAEARAAAEEANIGKTRFFAAAGHDILQPLNAARLYSSSLVERLGESDNSTLVENIDSSLESVEAILGAVLDISRLDTGAMKARIQSVPLNELLRRIETDFAPMARAKDLELIIMPTSLVVRSDPNLLRRVVQNLVSNAIKYTLAGKVLVGVRRHGAMATIEVLDSGIGIPQSKFRTVFKEFARLDEGARTASGLGLGLSIVDRISRVLNHPVSLQSTPGKGTGFKVTLPLDASAGERVAVRPVPQSKASEALNGLRVLCIDNEPRILEGMRVLLSGWGCIVSTAESLSACSDFGVEPGEKPHAVIADYHLDDGTGIEAVARIRASTGEATPALLVTADRSPEVRAAAERDGIAIQNKPVRPAAMRAWLTQLSTAARTAAE</sequence>
<keyword evidence="9 12" id="KW-1133">Transmembrane helix</keyword>
<dbReference type="InterPro" id="IPR011006">
    <property type="entry name" value="CheY-like_superfamily"/>
</dbReference>
<organism evidence="15 16">
    <name type="scientific">Ensifer adhaerens</name>
    <name type="common">Sinorhizobium morelense</name>
    <dbReference type="NCBI Taxonomy" id="106592"/>
    <lineage>
        <taxon>Bacteria</taxon>
        <taxon>Pseudomonadati</taxon>
        <taxon>Pseudomonadota</taxon>
        <taxon>Alphaproteobacteria</taxon>
        <taxon>Hyphomicrobiales</taxon>
        <taxon>Rhizobiaceae</taxon>
        <taxon>Sinorhizobium/Ensifer group</taxon>
        <taxon>Ensifer</taxon>
    </lineage>
</organism>
<dbReference type="InterPro" id="IPR004358">
    <property type="entry name" value="Sig_transdc_His_kin-like_C"/>
</dbReference>
<feature type="transmembrane region" description="Helical" evidence="12">
    <location>
        <begin position="193"/>
        <end position="220"/>
    </location>
</feature>
<comment type="subcellular location">
    <subcellularLocation>
        <location evidence="2">Membrane</location>
        <topology evidence="2">Multi-pass membrane protein</topology>
    </subcellularLocation>
</comment>
<evidence type="ECO:0000256" key="12">
    <source>
        <dbReference type="SAM" id="Phobius"/>
    </source>
</evidence>
<evidence type="ECO:0000256" key="10">
    <source>
        <dbReference type="ARBA" id="ARBA00023136"/>
    </source>
</evidence>
<feature type="modified residue" description="4-aspartylphosphate" evidence="11">
    <location>
        <position position="1094"/>
    </location>
</feature>
<keyword evidence="7 12" id="KW-0812">Transmembrane</keyword>
<dbReference type="Gene3D" id="3.40.50.2300">
    <property type="match status" value="1"/>
</dbReference>
<dbReference type="PANTHER" id="PTHR43047:SF9">
    <property type="entry name" value="HISTIDINE KINASE"/>
    <property type="match status" value="1"/>
</dbReference>
<dbReference type="EC" id="2.7.13.3" evidence="4"/>
<dbReference type="GO" id="GO:0005886">
    <property type="term" value="C:plasma membrane"/>
    <property type="evidence" value="ECO:0007669"/>
    <property type="project" value="TreeGrafter"/>
</dbReference>
<dbReference type="GO" id="GO:0000155">
    <property type="term" value="F:phosphorelay sensor kinase activity"/>
    <property type="evidence" value="ECO:0007669"/>
    <property type="project" value="InterPro"/>
</dbReference>
<feature type="domain" description="Response regulatory" evidence="14">
    <location>
        <begin position="1043"/>
        <end position="1159"/>
    </location>
</feature>
<dbReference type="CDD" id="cd00156">
    <property type="entry name" value="REC"/>
    <property type="match status" value="1"/>
</dbReference>
<keyword evidence="6" id="KW-0808">Transferase</keyword>
<evidence type="ECO:0000256" key="1">
    <source>
        <dbReference type="ARBA" id="ARBA00000085"/>
    </source>
</evidence>
<keyword evidence="10 12" id="KW-0472">Membrane</keyword>
<evidence type="ECO:0000256" key="4">
    <source>
        <dbReference type="ARBA" id="ARBA00012438"/>
    </source>
</evidence>
<dbReference type="CDD" id="cd00082">
    <property type="entry name" value="HisKA"/>
    <property type="match status" value="1"/>
</dbReference>
<comment type="similarity">
    <text evidence="3">Belongs to the sodium:solute symporter (SSF) (TC 2.A.21) family.</text>
</comment>
<evidence type="ECO:0000256" key="2">
    <source>
        <dbReference type="ARBA" id="ARBA00004141"/>
    </source>
</evidence>
<dbReference type="NCBIfam" id="NF041832">
    <property type="entry name" value="near_NosP_CTERM"/>
    <property type="match status" value="1"/>
</dbReference>
<evidence type="ECO:0000256" key="11">
    <source>
        <dbReference type="PROSITE-ProRule" id="PRU00169"/>
    </source>
</evidence>